<name>A0A5C6EZ20_9BACT</name>
<dbReference type="GO" id="GO:0005524">
    <property type="term" value="F:ATP binding"/>
    <property type="evidence" value="ECO:0007669"/>
    <property type="project" value="UniProtKB-KW"/>
</dbReference>
<dbReference type="PROSITE" id="PS51194">
    <property type="entry name" value="HELICASE_CTER"/>
    <property type="match status" value="1"/>
</dbReference>
<reference evidence="7 8" key="1">
    <citation type="submission" date="2019-02" db="EMBL/GenBank/DDBJ databases">
        <title>Deep-cultivation of Planctomycetes and their phenomic and genomic characterization uncovers novel biology.</title>
        <authorList>
            <person name="Wiegand S."/>
            <person name="Jogler M."/>
            <person name="Boedeker C."/>
            <person name="Pinto D."/>
            <person name="Vollmers J."/>
            <person name="Rivas-Marin E."/>
            <person name="Kohn T."/>
            <person name="Peeters S.H."/>
            <person name="Heuer A."/>
            <person name="Rast P."/>
            <person name="Oberbeckmann S."/>
            <person name="Bunk B."/>
            <person name="Jeske O."/>
            <person name="Meyerdierks A."/>
            <person name="Storesund J.E."/>
            <person name="Kallscheuer N."/>
            <person name="Luecker S."/>
            <person name="Lage O.M."/>
            <person name="Pohl T."/>
            <person name="Merkel B.J."/>
            <person name="Hornburger P."/>
            <person name="Mueller R.-W."/>
            <person name="Bruemmer F."/>
            <person name="Labrenz M."/>
            <person name="Spormann A.M."/>
            <person name="Op Den Camp H."/>
            <person name="Overmann J."/>
            <person name="Amann R."/>
            <person name="Jetten M.S.M."/>
            <person name="Mascher T."/>
            <person name="Medema M.H."/>
            <person name="Devos D.P."/>
            <person name="Kaster A.-K."/>
            <person name="Ovreas L."/>
            <person name="Rohde M."/>
            <person name="Galperin M.Y."/>
            <person name="Jogler C."/>
        </authorList>
    </citation>
    <scope>NUCLEOTIDE SEQUENCE [LARGE SCALE GENOMIC DNA]</scope>
    <source>
        <strain evidence="7 8">Poly51</strain>
    </source>
</reference>
<dbReference type="GO" id="GO:0016787">
    <property type="term" value="F:hydrolase activity"/>
    <property type="evidence" value="ECO:0007669"/>
    <property type="project" value="UniProtKB-KW"/>
</dbReference>
<protein>
    <submittedName>
        <fullName evidence="7">ATP-dependent helicase HepA</fullName>
    </submittedName>
</protein>
<dbReference type="NCBIfam" id="NF042964">
    <property type="entry name" value="phospholipD_antiphage"/>
    <property type="match status" value="1"/>
</dbReference>
<dbReference type="SUPFAM" id="SSF52540">
    <property type="entry name" value="P-loop containing nucleoside triphosphate hydrolases"/>
    <property type="match status" value="2"/>
</dbReference>
<dbReference type="PROSITE" id="PS51192">
    <property type="entry name" value="HELICASE_ATP_BIND_1"/>
    <property type="match status" value="1"/>
</dbReference>
<dbReference type="AlphaFoldDB" id="A0A5C6EZ20"/>
<gene>
    <name evidence="7" type="ORF">Poly51_36250</name>
</gene>
<feature type="domain" description="Helicase C-terminal" evidence="6">
    <location>
        <begin position="673"/>
        <end position="844"/>
    </location>
</feature>
<dbReference type="Pfam" id="PF00271">
    <property type="entry name" value="Helicase_C"/>
    <property type="match status" value="1"/>
</dbReference>
<dbReference type="Gene3D" id="3.40.50.10810">
    <property type="entry name" value="Tandem AAA-ATPase domain"/>
    <property type="match status" value="1"/>
</dbReference>
<dbReference type="InterPro" id="IPR001650">
    <property type="entry name" value="Helicase_C-like"/>
</dbReference>
<proteinExistence type="predicted"/>
<dbReference type="PANTHER" id="PTHR45766:SF6">
    <property type="entry name" value="SWI_SNF-RELATED MATRIX-ASSOCIATED ACTIN-DEPENDENT REGULATOR OF CHROMATIN SUBFAMILY A-LIKE PROTEIN 1"/>
    <property type="match status" value="1"/>
</dbReference>
<dbReference type="Gene3D" id="3.30.870.10">
    <property type="entry name" value="Endonuclease Chain A"/>
    <property type="match status" value="1"/>
</dbReference>
<dbReference type="InterPro" id="IPR014001">
    <property type="entry name" value="Helicase_ATP-bd"/>
</dbReference>
<dbReference type="GO" id="GO:0004386">
    <property type="term" value="F:helicase activity"/>
    <property type="evidence" value="ECO:0007669"/>
    <property type="project" value="UniProtKB-KW"/>
</dbReference>
<dbReference type="SMART" id="SM00490">
    <property type="entry name" value="HELICc"/>
    <property type="match status" value="1"/>
</dbReference>
<dbReference type="InterPro" id="IPR049952">
    <property type="entry name" value="PhospholipD-like_anti-phage"/>
</dbReference>
<dbReference type="OrthoDB" id="9814088at2"/>
<comment type="caution">
    <text evidence="7">The sequence shown here is derived from an EMBL/GenBank/DDBJ whole genome shotgun (WGS) entry which is preliminary data.</text>
</comment>
<dbReference type="PANTHER" id="PTHR45766">
    <property type="entry name" value="DNA ANNEALING HELICASE AND ENDONUCLEASE ZRANB3 FAMILY MEMBER"/>
    <property type="match status" value="1"/>
</dbReference>
<dbReference type="InterPro" id="IPR057342">
    <property type="entry name" value="DEXDc_RapA"/>
</dbReference>
<dbReference type="InterPro" id="IPR038718">
    <property type="entry name" value="SNF2-like_sf"/>
</dbReference>
<keyword evidence="8" id="KW-1185">Reference proteome</keyword>
<evidence type="ECO:0000313" key="7">
    <source>
        <dbReference type="EMBL" id="TWU54903.1"/>
    </source>
</evidence>
<dbReference type="InterPro" id="IPR049730">
    <property type="entry name" value="SNF2/RAD54-like_C"/>
</dbReference>
<dbReference type="Pfam" id="PF13091">
    <property type="entry name" value="PLDc_2"/>
    <property type="match status" value="1"/>
</dbReference>
<evidence type="ECO:0000313" key="8">
    <source>
        <dbReference type="Proteomes" id="UP000318288"/>
    </source>
</evidence>
<dbReference type="Gene3D" id="3.40.50.300">
    <property type="entry name" value="P-loop containing nucleotide triphosphate hydrolases"/>
    <property type="match status" value="1"/>
</dbReference>
<dbReference type="EMBL" id="SJPW01000004">
    <property type="protein sequence ID" value="TWU54903.1"/>
    <property type="molecule type" value="Genomic_DNA"/>
</dbReference>
<dbReference type="InterPro" id="IPR027417">
    <property type="entry name" value="P-loop_NTPase"/>
</dbReference>
<dbReference type="CDD" id="cd18011">
    <property type="entry name" value="DEXDc_RapA"/>
    <property type="match status" value="1"/>
</dbReference>
<dbReference type="SUPFAM" id="SSF56024">
    <property type="entry name" value="Phospholipase D/nuclease"/>
    <property type="match status" value="1"/>
</dbReference>
<evidence type="ECO:0000256" key="2">
    <source>
        <dbReference type="ARBA" id="ARBA00022801"/>
    </source>
</evidence>
<keyword evidence="1" id="KW-0547">Nucleotide-binding</keyword>
<evidence type="ECO:0000259" key="5">
    <source>
        <dbReference type="PROSITE" id="PS51192"/>
    </source>
</evidence>
<feature type="domain" description="Helicase ATP-binding" evidence="5">
    <location>
        <begin position="241"/>
        <end position="425"/>
    </location>
</feature>
<dbReference type="SMART" id="SM00487">
    <property type="entry name" value="DEXDc"/>
    <property type="match status" value="1"/>
</dbReference>
<evidence type="ECO:0000256" key="4">
    <source>
        <dbReference type="ARBA" id="ARBA00022840"/>
    </source>
</evidence>
<dbReference type="CDD" id="cd09179">
    <property type="entry name" value="PLDc_N_DEXD_a"/>
    <property type="match status" value="1"/>
</dbReference>
<dbReference type="Pfam" id="PF00176">
    <property type="entry name" value="SNF2-rel_dom"/>
    <property type="match status" value="1"/>
</dbReference>
<dbReference type="InterPro" id="IPR025202">
    <property type="entry name" value="PLD-like_dom"/>
</dbReference>
<dbReference type="Proteomes" id="UP000318288">
    <property type="component" value="Unassembled WGS sequence"/>
</dbReference>
<keyword evidence="3 7" id="KW-0347">Helicase</keyword>
<keyword evidence="4" id="KW-0067">ATP-binding</keyword>
<dbReference type="CDD" id="cd18793">
    <property type="entry name" value="SF2_C_SNF"/>
    <property type="match status" value="1"/>
</dbReference>
<evidence type="ECO:0000256" key="3">
    <source>
        <dbReference type="ARBA" id="ARBA00022806"/>
    </source>
</evidence>
<dbReference type="RefSeq" id="WP_146459047.1">
    <property type="nucleotide sequence ID" value="NZ_SJPW01000004.1"/>
</dbReference>
<dbReference type="InterPro" id="IPR000330">
    <property type="entry name" value="SNF2_N"/>
</dbReference>
<sequence>MTNISRFSSRRERLDHAFLAQRLQNAKSYKRIAGYFRSSIFELVGEQVASIPKVQIICNSELDAADVVISKHVRDTALKERWNEAPSEVEALLHRDRYRQLHELLTSGRVEIRVVPKDRVFIHGKAGVIEAGDGSKTCFLGSINETKSAFAHNYEILWEDRSDEGVAWVEEEFDALWEDSFALPDAIIEEVKRVADRVEIRFEDVKTKELPGAALAESPIYRGGEQLQPWQRSFVTMFLEHREIYGKARLLLADEVGVGKTLSMAASAMVAALLGDGPVLILCPSTLTLQWQVELQDKLGVPSAVWLSNKKMWVDPKGHLIKTRGAEDILRCPFHIAIVSTGLLVQHTKERQLLLERKYGTLILDEAHKARRSGGVGPKSGQPNNLLDFMLKIGPRVRNMVLGTATPIQTEVQEVWDLMSILNKGADFVLGRELYGRWADFQRSLPVVKGDKVPDNEQDAWEWLRNPLPPAKEDALFATLRLGLGLPDSQFFTDRGFGSLEYLEQQAVGQSLEPGFLQQHNPIVRHTVLRRRQTLEEAGLMEKVGVDIHPDPDAPASSYTGVGFSGLGLMTNHPFDLAYEAAEAYTDELKKRTKAAGFMKSLLLQRICSSFASGESTARKLLHNDVADNEEEEEQPLLIEQTLQDTTPAEIQHLKTIVEELSRPEARDPKLAAIRYFLTQHRTEGKTWLEHGCIVFSQYFDTAFSVAKELAAVLPNEPVGVYAGTGKSGLFRNADFASVEREELKHAVKKRDLRLLVATDAACEGLNLQTLGTLINVDLPWNPSRLEQRLGRIKRFNQARRTVDMLNLVYHDTQDERVYQVLSRRMKDRYDIFGGLPDTIDDDWIEDIEQLEDKMDEYIHLRKKARDVFEMRYQDTVDADANRWETCSRVLSRHDIVDRLSEPW</sequence>
<evidence type="ECO:0000256" key="1">
    <source>
        <dbReference type="ARBA" id="ARBA00022741"/>
    </source>
</evidence>
<keyword evidence="2" id="KW-0378">Hydrolase</keyword>
<accession>A0A5C6EZ20</accession>
<organism evidence="7 8">
    <name type="scientific">Rubripirellula tenax</name>
    <dbReference type="NCBI Taxonomy" id="2528015"/>
    <lineage>
        <taxon>Bacteria</taxon>
        <taxon>Pseudomonadati</taxon>
        <taxon>Planctomycetota</taxon>
        <taxon>Planctomycetia</taxon>
        <taxon>Pirellulales</taxon>
        <taxon>Pirellulaceae</taxon>
        <taxon>Rubripirellula</taxon>
    </lineage>
</organism>
<evidence type="ECO:0000259" key="6">
    <source>
        <dbReference type="PROSITE" id="PS51194"/>
    </source>
</evidence>